<sequence>MNSETPTVNIFDCIKWLTRDFSLDREEMQQNRLIDDLLADLRIIDESDKTIDLLDKSTWGEHDFTRANELIWNSIVPRAAHQQRVENLVQTAGHLGKTKVKEVRRSAHAKIHCIFYRDFKTWSLAVLHKKKRG</sequence>
<dbReference type="AlphaFoldDB" id="A0ABD3MQD1"/>
<evidence type="ECO:0000313" key="1">
    <source>
        <dbReference type="EMBL" id="KAL3765224.1"/>
    </source>
</evidence>
<keyword evidence="2" id="KW-1185">Reference proteome</keyword>
<accession>A0ABD3MQD1</accession>
<comment type="caution">
    <text evidence="1">The sequence shown here is derived from an EMBL/GenBank/DDBJ whole genome shotgun (WGS) entry which is preliminary data.</text>
</comment>
<reference evidence="1 2" key="1">
    <citation type="submission" date="2024-10" db="EMBL/GenBank/DDBJ databases">
        <title>Updated reference genomes for cyclostephanoid diatoms.</title>
        <authorList>
            <person name="Roberts W.R."/>
            <person name="Alverson A.J."/>
        </authorList>
    </citation>
    <scope>NUCLEOTIDE SEQUENCE [LARGE SCALE GENOMIC DNA]</scope>
    <source>
        <strain evidence="1 2">AJA010-31</strain>
    </source>
</reference>
<dbReference type="EMBL" id="JALLPJ020001406">
    <property type="protein sequence ID" value="KAL3765224.1"/>
    <property type="molecule type" value="Genomic_DNA"/>
</dbReference>
<gene>
    <name evidence="1" type="ORF">ACHAWO_009301</name>
</gene>
<protein>
    <submittedName>
        <fullName evidence="1">Uncharacterized protein</fullName>
    </submittedName>
</protein>
<organism evidence="1 2">
    <name type="scientific">Cyclotella atomus</name>
    <dbReference type="NCBI Taxonomy" id="382360"/>
    <lineage>
        <taxon>Eukaryota</taxon>
        <taxon>Sar</taxon>
        <taxon>Stramenopiles</taxon>
        <taxon>Ochrophyta</taxon>
        <taxon>Bacillariophyta</taxon>
        <taxon>Coscinodiscophyceae</taxon>
        <taxon>Thalassiosirophycidae</taxon>
        <taxon>Stephanodiscales</taxon>
        <taxon>Stephanodiscaceae</taxon>
        <taxon>Cyclotella</taxon>
    </lineage>
</organism>
<dbReference type="Proteomes" id="UP001530400">
    <property type="component" value="Unassembled WGS sequence"/>
</dbReference>
<proteinExistence type="predicted"/>
<name>A0ABD3MQD1_9STRA</name>
<evidence type="ECO:0000313" key="2">
    <source>
        <dbReference type="Proteomes" id="UP001530400"/>
    </source>
</evidence>